<evidence type="ECO:0000313" key="1">
    <source>
        <dbReference type="EMBL" id="MEJ8305735.1"/>
    </source>
</evidence>
<comment type="caution">
    <text evidence="1">The sequence shown here is derived from an EMBL/GenBank/DDBJ whole genome shotgun (WGS) entry which is preliminary data.</text>
</comment>
<dbReference type="EMBL" id="JBBKAR010000045">
    <property type="protein sequence ID" value="MEJ8305735.1"/>
    <property type="molecule type" value="Genomic_DNA"/>
</dbReference>
<reference evidence="1" key="1">
    <citation type="submission" date="2024-03" db="EMBL/GenBank/DDBJ databases">
        <title>Whole genome sequecning of epiphytes from Marcgravia umbellata leaves.</title>
        <authorList>
            <person name="Kumar G."/>
            <person name="Savka M.A."/>
        </authorList>
    </citation>
    <scope>NUCLEOTIDE SEQUENCE</scope>
    <source>
        <strain evidence="1">RIT_BL5</strain>
    </source>
</reference>
<name>A0ACC6PFI6_9BACL</name>
<organism evidence="1 2">
    <name type="scientific">Saccharibacillus sacchari</name>
    <dbReference type="NCBI Taxonomy" id="456493"/>
    <lineage>
        <taxon>Bacteria</taxon>
        <taxon>Bacillati</taxon>
        <taxon>Bacillota</taxon>
        <taxon>Bacilli</taxon>
        <taxon>Bacillales</taxon>
        <taxon>Paenibacillaceae</taxon>
        <taxon>Saccharibacillus</taxon>
    </lineage>
</organism>
<gene>
    <name evidence="1" type="ORF">WKI47_17640</name>
</gene>
<accession>A0ACC6PFI6</accession>
<keyword evidence="2" id="KW-1185">Reference proteome</keyword>
<proteinExistence type="predicted"/>
<dbReference type="Proteomes" id="UP001380953">
    <property type="component" value="Unassembled WGS sequence"/>
</dbReference>
<evidence type="ECO:0000313" key="2">
    <source>
        <dbReference type="Proteomes" id="UP001380953"/>
    </source>
</evidence>
<protein>
    <submittedName>
        <fullName evidence="1">Uncharacterized protein</fullName>
    </submittedName>
</protein>
<sequence length="223" mass="25090">MTSIIKVNGAAREDFLGLLPADVWVGCRYGTEGLAGTVNAEELFALKRFKPAAKFVLSINESDTTHKERLRLLDELTPDYYEYTPPDPLKKAEFAAYMEQLAEIKVPKIAGPFPLLKDDMSMIREREPFAEMMRRGTVYFVFDVESAVNANFRLSAAQRRKLDEFWAEFPALANDSFDRLDTYPLQHQHGYSLDAIVPGTDKSARSGNAMTSGKIVRLVKTLG</sequence>